<name>A0ABS8IFH8_9NOSO</name>
<dbReference type="RefSeq" id="WP_229487181.1">
    <property type="nucleotide sequence ID" value="NZ_JAIVFQ010000046.1"/>
</dbReference>
<keyword evidence="1" id="KW-0175">Coiled coil</keyword>
<keyword evidence="2" id="KW-0812">Transmembrane</keyword>
<evidence type="ECO:0000256" key="2">
    <source>
        <dbReference type="SAM" id="Phobius"/>
    </source>
</evidence>
<keyword evidence="2" id="KW-1133">Transmembrane helix</keyword>
<evidence type="ECO:0000313" key="3">
    <source>
        <dbReference type="EMBL" id="MCC5602212.1"/>
    </source>
</evidence>
<protein>
    <submittedName>
        <fullName evidence="3">Uncharacterized protein</fullName>
    </submittedName>
</protein>
<evidence type="ECO:0000256" key="1">
    <source>
        <dbReference type="SAM" id="Coils"/>
    </source>
</evidence>
<proteinExistence type="predicted"/>
<organism evidence="3 4">
    <name type="scientific">Nostoc favosum CHAB5714</name>
    <dbReference type="NCBI Taxonomy" id="2780399"/>
    <lineage>
        <taxon>Bacteria</taxon>
        <taxon>Bacillati</taxon>
        <taxon>Cyanobacteriota</taxon>
        <taxon>Cyanophyceae</taxon>
        <taxon>Nostocales</taxon>
        <taxon>Nostocaceae</taxon>
        <taxon>Nostoc</taxon>
        <taxon>Nostoc favosum</taxon>
    </lineage>
</organism>
<dbReference type="Proteomes" id="UP001199525">
    <property type="component" value="Unassembled WGS sequence"/>
</dbReference>
<evidence type="ECO:0000313" key="4">
    <source>
        <dbReference type="Proteomes" id="UP001199525"/>
    </source>
</evidence>
<feature type="coiled-coil region" evidence="1">
    <location>
        <begin position="29"/>
        <end position="74"/>
    </location>
</feature>
<feature type="transmembrane region" description="Helical" evidence="2">
    <location>
        <begin position="6"/>
        <end position="23"/>
    </location>
</feature>
<sequence>MKEFIAYIVLPVVAFAWFVVFLTRNDVKLEEKEKERWGVKKAMEDYEKERIRHIAELEIENEDMEKKKKAEEEKLKNPWRGLFRNMNNK</sequence>
<gene>
    <name evidence="3" type="ORF">LC586_24175</name>
</gene>
<comment type="caution">
    <text evidence="3">The sequence shown here is derived from an EMBL/GenBank/DDBJ whole genome shotgun (WGS) entry which is preliminary data.</text>
</comment>
<reference evidence="3 4" key="1">
    <citation type="journal article" date="2021" name="Microorganisms">
        <title>Genome Evolution of Filamentous Cyanobacterium Nostoc Species: From Facultative Symbiosis to Free Living.</title>
        <authorList>
            <person name="Huo D."/>
            <person name="Li H."/>
            <person name="Cai F."/>
            <person name="Guo X."/>
            <person name="Qiao Z."/>
            <person name="Wang W."/>
            <person name="Yu G."/>
            <person name="Li R."/>
        </authorList>
    </citation>
    <scope>NUCLEOTIDE SEQUENCE [LARGE SCALE GENOMIC DNA]</scope>
    <source>
        <strain evidence="3 4">CHAB 5714</strain>
    </source>
</reference>
<dbReference type="EMBL" id="JAIVFQ010000046">
    <property type="protein sequence ID" value="MCC5602212.1"/>
    <property type="molecule type" value="Genomic_DNA"/>
</dbReference>
<keyword evidence="2" id="KW-0472">Membrane</keyword>
<keyword evidence="4" id="KW-1185">Reference proteome</keyword>
<accession>A0ABS8IFH8</accession>